<dbReference type="GO" id="GO:0009073">
    <property type="term" value="P:aromatic amino acid family biosynthetic process"/>
    <property type="evidence" value="ECO:0007669"/>
    <property type="project" value="UniProtKB-KW"/>
</dbReference>
<comment type="subcellular location">
    <subcellularLocation>
        <location evidence="7">Cytoplasm</location>
    </subcellularLocation>
</comment>
<dbReference type="Proteomes" id="UP000219374">
    <property type="component" value="Unassembled WGS sequence"/>
</dbReference>
<feature type="binding site" evidence="7">
    <location>
        <begin position="14"/>
        <end position="19"/>
    </location>
    <ligand>
        <name>ATP</name>
        <dbReference type="ChEBI" id="CHEBI:30616"/>
    </ligand>
</feature>
<comment type="function">
    <text evidence="7">Catalyzes the specific phosphorylation of the 3-hydroxyl group of shikimic acid using ATP as a cosubstrate.</text>
</comment>
<organism evidence="8 9">
    <name type="scientific">Pseudoxanthomonas wuyuanensis</name>
    <dbReference type="NCBI Taxonomy" id="1073196"/>
    <lineage>
        <taxon>Bacteria</taxon>
        <taxon>Pseudomonadati</taxon>
        <taxon>Pseudomonadota</taxon>
        <taxon>Gammaproteobacteria</taxon>
        <taxon>Lysobacterales</taxon>
        <taxon>Lysobacteraceae</taxon>
        <taxon>Pseudoxanthomonas</taxon>
    </lineage>
</organism>
<keyword evidence="6 7" id="KW-0057">Aromatic amino acid biosynthesis</keyword>
<dbReference type="GO" id="GO:0000287">
    <property type="term" value="F:magnesium ion binding"/>
    <property type="evidence" value="ECO:0007669"/>
    <property type="project" value="UniProtKB-UniRule"/>
</dbReference>
<keyword evidence="1 7" id="KW-0028">Amino-acid biosynthesis</keyword>
<dbReference type="SUPFAM" id="SSF52540">
    <property type="entry name" value="P-loop containing nucleoside triphosphate hydrolases"/>
    <property type="match status" value="1"/>
</dbReference>
<dbReference type="GO" id="GO:0008652">
    <property type="term" value="P:amino acid biosynthetic process"/>
    <property type="evidence" value="ECO:0007669"/>
    <property type="project" value="UniProtKB-KW"/>
</dbReference>
<dbReference type="GO" id="GO:0009423">
    <property type="term" value="P:chorismate biosynthetic process"/>
    <property type="evidence" value="ECO:0007669"/>
    <property type="project" value="UniProtKB-UniRule"/>
</dbReference>
<reference evidence="8 9" key="1">
    <citation type="submission" date="2017-09" db="EMBL/GenBank/DDBJ databases">
        <authorList>
            <person name="Ehlers B."/>
            <person name="Leendertz F.H."/>
        </authorList>
    </citation>
    <scope>NUCLEOTIDE SEQUENCE [LARGE SCALE GENOMIC DNA]</scope>
    <source>
        <strain evidence="8 9">CGMCC 1.10978</strain>
    </source>
</reference>
<keyword evidence="2 7" id="KW-0808">Transferase</keyword>
<dbReference type="InterPro" id="IPR027417">
    <property type="entry name" value="P-loop_NTPase"/>
</dbReference>
<accession>A0A286DCL5</accession>
<comment type="catalytic activity">
    <reaction evidence="7">
        <text>shikimate + ATP = 3-phosphoshikimate + ADP + H(+)</text>
        <dbReference type="Rhea" id="RHEA:13121"/>
        <dbReference type="ChEBI" id="CHEBI:15378"/>
        <dbReference type="ChEBI" id="CHEBI:30616"/>
        <dbReference type="ChEBI" id="CHEBI:36208"/>
        <dbReference type="ChEBI" id="CHEBI:145989"/>
        <dbReference type="ChEBI" id="CHEBI:456216"/>
        <dbReference type="EC" id="2.7.1.71"/>
    </reaction>
</comment>
<name>A0A286DCL5_9GAMM</name>
<dbReference type="OrthoDB" id="9800332at2"/>
<keyword evidence="7" id="KW-0460">Magnesium</keyword>
<proteinExistence type="inferred from homology"/>
<sequence>MNPSPNLVLIGPTGAGKTSIGKRVAERFSLEFIDVDHFIVERAGASIPALFEHIGEAGFRQHETAALNELLAQSGKLISTGAGAVLDAGNRQRMRQAGFVVYLRVSVEAQLKRLGRCSNRPLLQQPNREQVLREMAAVREPLYAEIADLTVDTDGLPPPEATARLIHLLAQRWQRTESFA</sequence>
<keyword evidence="9" id="KW-1185">Reference proteome</keyword>
<keyword evidence="3 7" id="KW-0547">Nucleotide-binding</keyword>
<dbReference type="CDD" id="cd00464">
    <property type="entry name" value="SK"/>
    <property type="match status" value="1"/>
</dbReference>
<dbReference type="InterPro" id="IPR000623">
    <property type="entry name" value="Shikimate_kinase/TSH1"/>
</dbReference>
<dbReference type="InterPro" id="IPR031322">
    <property type="entry name" value="Shikimate/glucono_kinase"/>
</dbReference>
<keyword evidence="4 7" id="KW-0418">Kinase</keyword>
<dbReference type="GO" id="GO:0005524">
    <property type="term" value="F:ATP binding"/>
    <property type="evidence" value="ECO:0007669"/>
    <property type="project" value="UniProtKB-UniRule"/>
</dbReference>
<evidence type="ECO:0000313" key="8">
    <source>
        <dbReference type="EMBL" id="SOD56405.1"/>
    </source>
</evidence>
<feature type="binding site" evidence="7">
    <location>
        <position position="60"/>
    </location>
    <ligand>
        <name>substrate</name>
    </ligand>
</feature>
<evidence type="ECO:0000256" key="6">
    <source>
        <dbReference type="ARBA" id="ARBA00023141"/>
    </source>
</evidence>
<dbReference type="EC" id="2.7.1.71" evidence="7"/>
<dbReference type="HAMAP" id="MF_00109">
    <property type="entry name" value="Shikimate_kinase"/>
    <property type="match status" value="1"/>
</dbReference>
<dbReference type="PANTHER" id="PTHR21087:SF16">
    <property type="entry name" value="SHIKIMATE KINASE 1, CHLOROPLASTIC"/>
    <property type="match status" value="1"/>
</dbReference>
<dbReference type="RefSeq" id="WP_097123121.1">
    <property type="nucleotide sequence ID" value="NZ_OCND01000009.1"/>
</dbReference>
<dbReference type="GO" id="GO:0005829">
    <property type="term" value="C:cytosol"/>
    <property type="evidence" value="ECO:0007669"/>
    <property type="project" value="TreeGrafter"/>
</dbReference>
<dbReference type="Gene3D" id="3.40.50.300">
    <property type="entry name" value="P-loop containing nucleotide triphosphate hydrolases"/>
    <property type="match status" value="1"/>
</dbReference>
<comment type="cofactor">
    <cofactor evidence="7">
        <name>Mg(2+)</name>
        <dbReference type="ChEBI" id="CHEBI:18420"/>
    </cofactor>
    <text evidence="7">Binds 1 Mg(2+) ion per subunit.</text>
</comment>
<feature type="binding site" evidence="7">
    <location>
        <position position="120"/>
    </location>
    <ligand>
        <name>ATP</name>
        <dbReference type="ChEBI" id="CHEBI:30616"/>
    </ligand>
</feature>
<evidence type="ECO:0000256" key="4">
    <source>
        <dbReference type="ARBA" id="ARBA00022777"/>
    </source>
</evidence>
<dbReference type="Pfam" id="PF01202">
    <property type="entry name" value="SKI"/>
    <property type="match status" value="1"/>
</dbReference>
<dbReference type="EMBL" id="OCND01000009">
    <property type="protein sequence ID" value="SOD56405.1"/>
    <property type="molecule type" value="Genomic_DNA"/>
</dbReference>
<gene>
    <name evidence="7" type="primary">aroK</name>
    <name evidence="8" type="ORF">SAMN06296416_109117</name>
</gene>
<evidence type="ECO:0000256" key="2">
    <source>
        <dbReference type="ARBA" id="ARBA00022679"/>
    </source>
</evidence>
<comment type="caution">
    <text evidence="7">Lacks conserved residue(s) required for the propagation of feature annotation.</text>
</comment>
<keyword evidence="7" id="KW-0479">Metal-binding</keyword>
<evidence type="ECO:0000256" key="5">
    <source>
        <dbReference type="ARBA" id="ARBA00022840"/>
    </source>
</evidence>
<dbReference type="UniPathway" id="UPA00053">
    <property type="reaction ID" value="UER00088"/>
</dbReference>
<dbReference type="PANTHER" id="PTHR21087">
    <property type="entry name" value="SHIKIMATE KINASE"/>
    <property type="match status" value="1"/>
</dbReference>
<evidence type="ECO:0000256" key="3">
    <source>
        <dbReference type="ARBA" id="ARBA00022741"/>
    </source>
</evidence>
<comment type="pathway">
    <text evidence="7">Metabolic intermediate biosynthesis; chorismate biosynthesis; chorismate from D-erythrose 4-phosphate and phosphoenolpyruvate: step 5/7.</text>
</comment>
<keyword evidence="5 7" id="KW-0067">ATP-binding</keyword>
<comment type="similarity">
    <text evidence="7">Belongs to the shikimate kinase family.</text>
</comment>
<feature type="binding site" evidence="7">
    <location>
        <position position="139"/>
    </location>
    <ligand>
        <name>substrate</name>
    </ligand>
</feature>
<dbReference type="PRINTS" id="PR01100">
    <property type="entry name" value="SHIKIMTKNASE"/>
</dbReference>
<dbReference type="AlphaFoldDB" id="A0A286DCL5"/>
<evidence type="ECO:0000313" key="9">
    <source>
        <dbReference type="Proteomes" id="UP000219374"/>
    </source>
</evidence>
<evidence type="ECO:0000256" key="1">
    <source>
        <dbReference type="ARBA" id="ARBA00022605"/>
    </source>
</evidence>
<keyword evidence="7" id="KW-0963">Cytoplasm</keyword>
<feature type="binding site" evidence="7">
    <location>
        <position position="36"/>
    </location>
    <ligand>
        <name>substrate</name>
    </ligand>
</feature>
<feature type="binding site" evidence="7">
    <location>
        <position position="18"/>
    </location>
    <ligand>
        <name>Mg(2+)</name>
        <dbReference type="ChEBI" id="CHEBI:18420"/>
    </ligand>
</feature>
<comment type="subunit">
    <text evidence="7">Monomer.</text>
</comment>
<evidence type="ECO:0000256" key="7">
    <source>
        <dbReference type="HAMAP-Rule" id="MF_00109"/>
    </source>
</evidence>
<protein>
    <recommendedName>
        <fullName evidence="7">Shikimate kinase</fullName>
        <shortName evidence="7">SK</shortName>
        <ecNumber evidence="7">2.7.1.71</ecNumber>
    </recommendedName>
</protein>
<dbReference type="GO" id="GO:0004765">
    <property type="term" value="F:shikimate kinase activity"/>
    <property type="evidence" value="ECO:0007669"/>
    <property type="project" value="UniProtKB-UniRule"/>
</dbReference>